<dbReference type="AlphaFoldDB" id="A0A0V1J3E4"/>
<dbReference type="Proteomes" id="UP000054826">
    <property type="component" value="Unassembled WGS sequence"/>
</dbReference>
<protein>
    <submittedName>
        <fullName evidence="1">Uncharacterized protein</fullName>
    </submittedName>
</protein>
<proteinExistence type="predicted"/>
<organism evidence="1 2">
    <name type="scientific">Trichinella pseudospiralis</name>
    <name type="common">Parasitic roundworm</name>
    <dbReference type="NCBI Taxonomy" id="6337"/>
    <lineage>
        <taxon>Eukaryota</taxon>
        <taxon>Metazoa</taxon>
        <taxon>Ecdysozoa</taxon>
        <taxon>Nematoda</taxon>
        <taxon>Enoplea</taxon>
        <taxon>Dorylaimia</taxon>
        <taxon>Trichinellida</taxon>
        <taxon>Trichinellidae</taxon>
        <taxon>Trichinella</taxon>
    </lineage>
</organism>
<accession>A0A0V1J3E4</accession>
<dbReference type="EMBL" id="JYDV01000139">
    <property type="protein sequence ID" value="KRZ29521.1"/>
    <property type="molecule type" value="Genomic_DNA"/>
</dbReference>
<reference evidence="1 2" key="1">
    <citation type="submission" date="2015-01" db="EMBL/GenBank/DDBJ databases">
        <title>Evolution of Trichinella species and genotypes.</title>
        <authorList>
            <person name="Korhonen P.K."/>
            <person name="Edoardo P."/>
            <person name="Giuseppe L.R."/>
            <person name="Gasser R.B."/>
        </authorList>
    </citation>
    <scope>NUCLEOTIDE SEQUENCE [LARGE SCALE GENOMIC DNA]</scope>
    <source>
        <strain evidence="1">ISS176</strain>
    </source>
</reference>
<comment type="caution">
    <text evidence="1">The sequence shown here is derived from an EMBL/GenBank/DDBJ whole genome shotgun (WGS) entry which is preliminary data.</text>
</comment>
<name>A0A0V1J3E4_TRIPS</name>
<evidence type="ECO:0000313" key="1">
    <source>
        <dbReference type="EMBL" id="KRZ29521.1"/>
    </source>
</evidence>
<gene>
    <name evidence="1" type="ORF">T4C_12572</name>
</gene>
<evidence type="ECO:0000313" key="2">
    <source>
        <dbReference type="Proteomes" id="UP000054826"/>
    </source>
</evidence>
<sequence>MKRRAEEFYVGIVQASWKKELKGVIVTASGSPKYPHDDGIHYASL</sequence>